<dbReference type="PANTHER" id="PTHR43229">
    <property type="entry name" value="NODULATION PROTEIN J"/>
    <property type="match status" value="1"/>
</dbReference>
<organism evidence="7 8">
    <name type="scientific">Sanguibacter inulinus</name>
    <dbReference type="NCBI Taxonomy" id="60922"/>
    <lineage>
        <taxon>Bacteria</taxon>
        <taxon>Bacillati</taxon>
        <taxon>Actinomycetota</taxon>
        <taxon>Actinomycetes</taxon>
        <taxon>Micrococcales</taxon>
        <taxon>Sanguibacteraceae</taxon>
        <taxon>Sanguibacter</taxon>
    </lineage>
</organism>
<dbReference type="GO" id="GO:0140359">
    <property type="term" value="F:ABC-type transporter activity"/>
    <property type="evidence" value="ECO:0007669"/>
    <property type="project" value="InterPro"/>
</dbReference>
<keyword evidence="2 5" id="KW-0812">Transmembrane</keyword>
<evidence type="ECO:0000256" key="5">
    <source>
        <dbReference type="SAM" id="Phobius"/>
    </source>
</evidence>
<feature type="transmembrane region" description="Helical" evidence="5">
    <location>
        <begin position="97"/>
        <end position="126"/>
    </location>
</feature>
<dbReference type="AlphaFoldDB" id="A0A853ES86"/>
<feature type="transmembrane region" description="Helical" evidence="5">
    <location>
        <begin position="162"/>
        <end position="182"/>
    </location>
</feature>
<feature type="domain" description="ABC-2 type transporter transmembrane" evidence="6">
    <location>
        <begin position="15"/>
        <end position="210"/>
    </location>
</feature>
<comment type="caution">
    <text evidence="7">The sequence shown here is derived from an EMBL/GenBank/DDBJ whole genome shotgun (WGS) entry which is preliminary data.</text>
</comment>
<evidence type="ECO:0000259" key="6">
    <source>
        <dbReference type="Pfam" id="PF01061"/>
    </source>
</evidence>
<feature type="transmembrane region" description="Helical" evidence="5">
    <location>
        <begin position="52"/>
        <end position="77"/>
    </location>
</feature>
<proteinExistence type="predicted"/>
<dbReference type="GO" id="GO:0016020">
    <property type="term" value="C:membrane"/>
    <property type="evidence" value="ECO:0007669"/>
    <property type="project" value="UniProtKB-SubCell"/>
</dbReference>
<dbReference type="InterPro" id="IPR013525">
    <property type="entry name" value="ABC2_TM"/>
</dbReference>
<dbReference type="Pfam" id="PF01061">
    <property type="entry name" value="ABC2_membrane"/>
    <property type="match status" value="1"/>
</dbReference>
<evidence type="ECO:0000313" key="7">
    <source>
        <dbReference type="EMBL" id="NYS92263.1"/>
    </source>
</evidence>
<accession>A0A853ES86</accession>
<dbReference type="RefSeq" id="WP_179912183.1">
    <property type="nucleotide sequence ID" value="NZ_JACBYE010000003.1"/>
</dbReference>
<sequence length="245" mass="25904">MTTVLQQYGLLTQWQLRRQSVYLPLLVVVQGALAVGTVLGFGILMGDLEGDAALYLATGAPTITLIVIGLVMAPQMLAQAKTEGSAQWLMTLPVPRLVFLAADLTVWTLVALPGTVLAVFVGVLRYDISLDVSWWVLPAALLVSLTAAAIGYTVAALLPPSLAMLFTQLVVFVILLFSPVSVPAEQFPSWLASVHAVLPIEPMAQLIRSGLAGSSFTIETGPLLVLIAWCAGCVALTGAALRRRG</sequence>
<dbReference type="InterPro" id="IPR051784">
    <property type="entry name" value="Nod_factor_ABC_transporter"/>
</dbReference>
<keyword evidence="4 5" id="KW-0472">Membrane</keyword>
<dbReference type="EMBL" id="JACBYE010000003">
    <property type="protein sequence ID" value="NYS92263.1"/>
    <property type="molecule type" value="Genomic_DNA"/>
</dbReference>
<protein>
    <submittedName>
        <fullName evidence="7">ABC transporter permease</fullName>
    </submittedName>
</protein>
<feature type="transmembrane region" description="Helical" evidence="5">
    <location>
        <begin position="223"/>
        <end position="241"/>
    </location>
</feature>
<feature type="transmembrane region" description="Helical" evidence="5">
    <location>
        <begin position="132"/>
        <end position="155"/>
    </location>
</feature>
<evidence type="ECO:0000256" key="4">
    <source>
        <dbReference type="ARBA" id="ARBA00023136"/>
    </source>
</evidence>
<evidence type="ECO:0000256" key="1">
    <source>
        <dbReference type="ARBA" id="ARBA00004141"/>
    </source>
</evidence>
<gene>
    <name evidence="7" type="ORF">HZZ10_01760</name>
</gene>
<keyword evidence="3 5" id="KW-1133">Transmembrane helix</keyword>
<name>A0A853ES86_9MICO</name>
<comment type="subcellular location">
    <subcellularLocation>
        <location evidence="1">Membrane</location>
        <topology evidence="1">Multi-pass membrane protein</topology>
    </subcellularLocation>
</comment>
<reference evidence="7 8" key="1">
    <citation type="submission" date="2020-07" db="EMBL/GenBank/DDBJ databases">
        <title>MOT database genomes.</title>
        <authorList>
            <person name="Joseph S."/>
            <person name="Aduse-Opoku J."/>
            <person name="Hashim A."/>
            <person name="Wade W."/>
            <person name="Curtis M."/>
        </authorList>
    </citation>
    <scope>NUCLEOTIDE SEQUENCE [LARGE SCALE GENOMIC DNA]</scope>
    <source>
        <strain evidence="7 8">DSM 100099</strain>
    </source>
</reference>
<evidence type="ECO:0000256" key="3">
    <source>
        <dbReference type="ARBA" id="ARBA00022989"/>
    </source>
</evidence>
<feature type="transmembrane region" description="Helical" evidence="5">
    <location>
        <begin position="21"/>
        <end position="46"/>
    </location>
</feature>
<evidence type="ECO:0000313" key="8">
    <source>
        <dbReference type="Proteomes" id="UP000561011"/>
    </source>
</evidence>
<dbReference type="Proteomes" id="UP000561011">
    <property type="component" value="Unassembled WGS sequence"/>
</dbReference>
<keyword evidence="8" id="KW-1185">Reference proteome</keyword>
<dbReference type="PANTHER" id="PTHR43229:SF2">
    <property type="entry name" value="NODULATION PROTEIN J"/>
    <property type="match status" value="1"/>
</dbReference>
<evidence type="ECO:0000256" key="2">
    <source>
        <dbReference type="ARBA" id="ARBA00022692"/>
    </source>
</evidence>